<dbReference type="RefSeq" id="WP_141420166.1">
    <property type="nucleotide sequence ID" value="NZ_VIAR01000001.1"/>
</dbReference>
<accession>A0A508A0H0</accession>
<feature type="domain" description="Outer membrane protein beta-barrel" evidence="2">
    <location>
        <begin position="44"/>
        <end position="219"/>
    </location>
</feature>
<dbReference type="EMBL" id="VIAR01000001">
    <property type="protein sequence ID" value="TQD40435.1"/>
    <property type="molecule type" value="Genomic_DNA"/>
</dbReference>
<dbReference type="AlphaFoldDB" id="A0A508A0H0"/>
<dbReference type="Proteomes" id="UP000317169">
    <property type="component" value="Unassembled WGS sequence"/>
</dbReference>
<feature type="signal peptide" evidence="1">
    <location>
        <begin position="1"/>
        <end position="21"/>
    </location>
</feature>
<organism evidence="3 4">
    <name type="scientific">Haloflavibacter putidus</name>
    <dbReference type="NCBI Taxonomy" id="2576776"/>
    <lineage>
        <taxon>Bacteria</taxon>
        <taxon>Pseudomonadati</taxon>
        <taxon>Bacteroidota</taxon>
        <taxon>Flavobacteriia</taxon>
        <taxon>Flavobacteriales</taxon>
        <taxon>Flavobacteriaceae</taxon>
        <taxon>Haloflavibacter</taxon>
    </lineage>
</organism>
<dbReference type="OrthoDB" id="959017at2"/>
<evidence type="ECO:0000313" key="3">
    <source>
        <dbReference type="EMBL" id="TQD40435.1"/>
    </source>
</evidence>
<evidence type="ECO:0000256" key="1">
    <source>
        <dbReference type="SAM" id="SignalP"/>
    </source>
</evidence>
<comment type="caution">
    <text evidence="3">The sequence shown here is derived from an EMBL/GenBank/DDBJ whole genome shotgun (WGS) entry which is preliminary data.</text>
</comment>
<keyword evidence="1" id="KW-0732">Signal</keyword>
<reference evidence="3 4" key="1">
    <citation type="submission" date="2019-06" db="EMBL/GenBank/DDBJ databases">
        <title>Flavibacter putida gen. nov., sp. nov., a novel marine bacterium of the family Flavobacteriaceae isolated from coastal seawater.</title>
        <authorList>
            <person name="Feng X."/>
        </authorList>
    </citation>
    <scope>NUCLEOTIDE SEQUENCE [LARGE SCALE GENOMIC DNA]</scope>
    <source>
        <strain evidence="3 4">PLHSN227</strain>
    </source>
</reference>
<keyword evidence="4" id="KW-1185">Reference proteome</keyword>
<dbReference type="Pfam" id="PF13568">
    <property type="entry name" value="OMP_b-brl_2"/>
    <property type="match status" value="1"/>
</dbReference>
<evidence type="ECO:0000259" key="2">
    <source>
        <dbReference type="Pfam" id="PF13568"/>
    </source>
</evidence>
<dbReference type="InterPro" id="IPR025665">
    <property type="entry name" value="Beta-barrel_OMP_2"/>
</dbReference>
<evidence type="ECO:0000313" key="4">
    <source>
        <dbReference type="Proteomes" id="UP000317169"/>
    </source>
</evidence>
<feature type="chain" id="PRO_5021342840" evidence="1">
    <location>
        <begin position="22"/>
        <end position="243"/>
    </location>
</feature>
<protein>
    <submittedName>
        <fullName evidence="3">PorT family protein</fullName>
    </submittedName>
</protein>
<gene>
    <name evidence="3" type="ORF">FKR84_00200</name>
</gene>
<proteinExistence type="predicted"/>
<sequence length="243" mass="27931">MKTILISFFLCCFLFPALVVGQENTLEESENDTIVLSPDKVDKLYREDQFYFGFSFNLLSNRPPGVSQSGFSGGLHVGFIRDMPVNKQRNIAFGAGLGLSANSYGLNLLIAEENQNTIFQVLGKDIGYETNRYSTYLVEAPLQFRWRTSTPESHKFWRIYAGLRFGYMFHFKSNFKQANKQIVQRNIDELNRFRTGLTFSFGYNTFNFHVYYSLNPLFDANTLENANPVGLNTIKLGLMFYIL</sequence>
<name>A0A508A0H0_9FLAO</name>